<feature type="domain" description="DinB-like" evidence="1">
    <location>
        <begin position="26"/>
        <end position="163"/>
    </location>
</feature>
<dbReference type="InterPro" id="IPR034660">
    <property type="entry name" value="DinB/YfiT-like"/>
</dbReference>
<dbReference type="OrthoDB" id="9793216at2"/>
<dbReference type="EMBL" id="SRLH01000009">
    <property type="protein sequence ID" value="TGD56644.1"/>
    <property type="molecule type" value="Genomic_DNA"/>
</dbReference>
<dbReference type="InterPro" id="IPR024775">
    <property type="entry name" value="DinB-like"/>
</dbReference>
<name>A0A4Z0L2U1_9FLAO</name>
<comment type="caution">
    <text evidence="2">The sequence shown here is derived from an EMBL/GenBank/DDBJ whole genome shotgun (WGS) entry which is preliminary data.</text>
</comment>
<organism evidence="2 3">
    <name type="scientific">Flavobacterium humi</name>
    <dbReference type="NCBI Taxonomy" id="2562683"/>
    <lineage>
        <taxon>Bacteria</taxon>
        <taxon>Pseudomonadati</taxon>
        <taxon>Bacteroidota</taxon>
        <taxon>Flavobacteriia</taxon>
        <taxon>Flavobacteriales</taxon>
        <taxon>Flavobacteriaceae</taxon>
        <taxon>Flavobacterium</taxon>
    </lineage>
</organism>
<dbReference type="SUPFAM" id="SSF109854">
    <property type="entry name" value="DinB/YfiT-like putative metalloenzymes"/>
    <property type="match status" value="1"/>
</dbReference>
<dbReference type="RefSeq" id="WP_135527417.1">
    <property type="nucleotide sequence ID" value="NZ_SRLH01000009.1"/>
</dbReference>
<evidence type="ECO:0000313" key="3">
    <source>
        <dbReference type="Proteomes" id="UP000297407"/>
    </source>
</evidence>
<keyword evidence="3" id="KW-1185">Reference proteome</keyword>
<gene>
    <name evidence="2" type="ORF">E4635_14455</name>
</gene>
<dbReference type="Proteomes" id="UP000297407">
    <property type="component" value="Unassembled WGS sequence"/>
</dbReference>
<protein>
    <submittedName>
        <fullName evidence="2">DinB family protein</fullName>
    </submittedName>
</protein>
<evidence type="ECO:0000313" key="2">
    <source>
        <dbReference type="EMBL" id="TGD56644.1"/>
    </source>
</evidence>
<dbReference type="Pfam" id="PF12867">
    <property type="entry name" value="DinB_2"/>
    <property type="match status" value="1"/>
</dbReference>
<sequence>MQKSAISKMPEYFDRYINLTDDLSFTEVLQISLEELENLPVAQWKALGEEIYAPGKWTAKDILQHMIDTERVFSYRMTAFSRGDSQKMLAFDEDLYANNADANRRTIEDLLAELILVRKNYIALYASFSPEMLLKSGQGFNGSEYSVLAMAFMIPGHQRWHFNIVKERYFPLLAELKNQSS</sequence>
<dbReference type="AlphaFoldDB" id="A0A4Z0L2U1"/>
<dbReference type="Gene3D" id="1.20.120.450">
    <property type="entry name" value="dinb family like domain"/>
    <property type="match status" value="1"/>
</dbReference>
<proteinExistence type="predicted"/>
<reference evidence="2 3" key="1">
    <citation type="submission" date="2019-04" db="EMBL/GenBank/DDBJ databases">
        <title>Flavobacterium sp. strain DS2-A Genome sequencing and assembly.</title>
        <authorList>
            <person name="Kim I."/>
        </authorList>
    </citation>
    <scope>NUCLEOTIDE SEQUENCE [LARGE SCALE GENOMIC DNA]</scope>
    <source>
        <strain evidence="2 3">DS2-A</strain>
    </source>
</reference>
<evidence type="ECO:0000259" key="1">
    <source>
        <dbReference type="Pfam" id="PF12867"/>
    </source>
</evidence>
<accession>A0A4Z0L2U1</accession>